<dbReference type="EMBL" id="JBFNXQ010000057">
    <property type="protein sequence ID" value="MEX5720021.1"/>
    <property type="molecule type" value="Genomic_DNA"/>
</dbReference>
<dbReference type="InterPro" id="IPR002716">
    <property type="entry name" value="PIN_dom"/>
</dbReference>
<keyword evidence="7" id="KW-1185">Reference proteome</keyword>
<dbReference type="InterPro" id="IPR029060">
    <property type="entry name" value="PIN-like_dom_sf"/>
</dbReference>
<keyword evidence="2" id="KW-0479">Metal-binding</keyword>
<keyword evidence="4" id="KW-0460">Magnesium</keyword>
<evidence type="ECO:0000259" key="5">
    <source>
        <dbReference type="Pfam" id="PF01850"/>
    </source>
</evidence>
<dbReference type="SUPFAM" id="SSF88723">
    <property type="entry name" value="PIN domain-like"/>
    <property type="match status" value="1"/>
</dbReference>
<dbReference type="CDD" id="cd09872">
    <property type="entry name" value="PIN_Sll0205-like"/>
    <property type="match status" value="1"/>
</dbReference>
<accession>A0ABV3XJX2</accession>
<organism evidence="6 7">
    <name type="scientific">Geodermatophilus maliterrae</name>
    <dbReference type="NCBI Taxonomy" id="3162531"/>
    <lineage>
        <taxon>Bacteria</taxon>
        <taxon>Bacillati</taxon>
        <taxon>Actinomycetota</taxon>
        <taxon>Actinomycetes</taxon>
        <taxon>Geodermatophilales</taxon>
        <taxon>Geodermatophilaceae</taxon>
        <taxon>Geodermatophilus</taxon>
    </lineage>
</organism>
<dbReference type="PANTHER" id="PTHR36173">
    <property type="entry name" value="RIBONUCLEASE VAPC16-RELATED"/>
    <property type="match status" value="1"/>
</dbReference>
<feature type="domain" description="PIN" evidence="5">
    <location>
        <begin position="3"/>
        <end position="126"/>
    </location>
</feature>
<proteinExistence type="predicted"/>
<keyword evidence="1" id="KW-0540">Nuclease</keyword>
<evidence type="ECO:0000313" key="7">
    <source>
        <dbReference type="Proteomes" id="UP001560045"/>
    </source>
</evidence>
<gene>
    <name evidence="6" type="ORF">ABQ292_16785</name>
</gene>
<evidence type="ECO:0000256" key="1">
    <source>
        <dbReference type="ARBA" id="ARBA00022722"/>
    </source>
</evidence>
<name>A0ABV3XJX2_9ACTN</name>
<reference evidence="6 7" key="1">
    <citation type="submission" date="2024-06" db="EMBL/GenBank/DDBJ databases">
        <title>Draft genome sequence of Geodermatophilus badlandi, a novel member of the Geodermatophilaceae isolated from badland sedimentary rocks in the Red desert, Wyoming, USA.</title>
        <authorList>
            <person name="Ben Tekaya S."/>
            <person name="Nouioui I."/>
            <person name="Flores G.M."/>
            <person name="Shaal M.N."/>
            <person name="Bredoire F."/>
            <person name="Basile F."/>
            <person name="Van Diepen L."/>
            <person name="Ward N.L."/>
        </authorList>
    </citation>
    <scope>NUCLEOTIDE SEQUENCE [LARGE SCALE GENOMIC DNA]</scope>
    <source>
        <strain evidence="6 7">WL48A</strain>
    </source>
</reference>
<evidence type="ECO:0000256" key="2">
    <source>
        <dbReference type="ARBA" id="ARBA00022723"/>
    </source>
</evidence>
<dbReference type="InterPro" id="IPR041705">
    <property type="entry name" value="PIN_Sll0205"/>
</dbReference>
<dbReference type="Pfam" id="PF01850">
    <property type="entry name" value="PIN"/>
    <property type="match status" value="1"/>
</dbReference>
<evidence type="ECO:0000256" key="4">
    <source>
        <dbReference type="ARBA" id="ARBA00022842"/>
    </source>
</evidence>
<sequence length="137" mass="14997">MRVVADTHALIWFLEADEHLSARAREVLEQAQQDPDGGIVVSMASRLDLHYLQRAGRFSPADVHRWWAVTEDPSWNISSAAITGPVVAYFDAAALAALRDPWDRLITATAIDLGAPLVTKDRAITAIGQAGPVEIIW</sequence>
<protein>
    <submittedName>
        <fullName evidence="6">Type II toxin-antitoxin system VapC family toxin</fullName>
    </submittedName>
</protein>
<evidence type="ECO:0000313" key="6">
    <source>
        <dbReference type="EMBL" id="MEX5720021.1"/>
    </source>
</evidence>
<dbReference type="InterPro" id="IPR052919">
    <property type="entry name" value="TA_system_RNase"/>
</dbReference>
<dbReference type="RefSeq" id="WP_369208435.1">
    <property type="nucleotide sequence ID" value="NZ_JBFNXQ010000057.1"/>
</dbReference>
<keyword evidence="3" id="KW-0378">Hydrolase</keyword>
<dbReference type="Gene3D" id="3.40.50.1010">
    <property type="entry name" value="5'-nuclease"/>
    <property type="match status" value="1"/>
</dbReference>
<evidence type="ECO:0000256" key="3">
    <source>
        <dbReference type="ARBA" id="ARBA00022801"/>
    </source>
</evidence>
<comment type="caution">
    <text evidence="6">The sequence shown here is derived from an EMBL/GenBank/DDBJ whole genome shotgun (WGS) entry which is preliminary data.</text>
</comment>
<dbReference type="Proteomes" id="UP001560045">
    <property type="component" value="Unassembled WGS sequence"/>
</dbReference>